<proteinExistence type="inferred from homology"/>
<dbReference type="GO" id="GO:0008017">
    <property type="term" value="F:microtubule binding"/>
    <property type="evidence" value="ECO:0007669"/>
    <property type="project" value="InterPro"/>
</dbReference>
<dbReference type="GO" id="GO:0007018">
    <property type="term" value="P:microtubule-based movement"/>
    <property type="evidence" value="ECO:0007669"/>
    <property type="project" value="InterPro"/>
</dbReference>
<comment type="caution">
    <text evidence="1">Lacks conserved residue(s) required for the propagation of feature annotation.</text>
</comment>
<feature type="domain" description="Kinesin motor" evidence="2">
    <location>
        <begin position="1"/>
        <end position="51"/>
    </location>
</feature>
<evidence type="ECO:0000313" key="3">
    <source>
        <dbReference type="EMBL" id="GCC38839.1"/>
    </source>
</evidence>
<dbReference type="AlphaFoldDB" id="A0A401T860"/>
<protein>
    <recommendedName>
        <fullName evidence="2">Kinesin motor domain-containing protein</fullName>
    </recommendedName>
</protein>
<dbReference type="Proteomes" id="UP000287033">
    <property type="component" value="Unassembled WGS sequence"/>
</dbReference>
<keyword evidence="4" id="KW-1185">Reference proteome</keyword>
<organism evidence="3 4">
    <name type="scientific">Chiloscyllium punctatum</name>
    <name type="common">Brownbanded bambooshark</name>
    <name type="synonym">Hemiscyllium punctatum</name>
    <dbReference type="NCBI Taxonomy" id="137246"/>
    <lineage>
        <taxon>Eukaryota</taxon>
        <taxon>Metazoa</taxon>
        <taxon>Chordata</taxon>
        <taxon>Craniata</taxon>
        <taxon>Vertebrata</taxon>
        <taxon>Chondrichthyes</taxon>
        <taxon>Elasmobranchii</taxon>
        <taxon>Galeomorphii</taxon>
        <taxon>Galeoidea</taxon>
        <taxon>Orectolobiformes</taxon>
        <taxon>Hemiscylliidae</taxon>
        <taxon>Chiloscyllium</taxon>
    </lineage>
</organism>
<dbReference type="STRING" id="137246.A0A401T860"/>
<accession>A0A401T860</accession>
<feature type="non-terminal residue" evidence="3">
    <location>
        <position position="51"/>
    </location>
</feature>
<dbReference type="GO" id="GO:0003777">
    <property type="term" value="F:microtubule motor activity"/>
    <property type="evidence" value="ECO:0007669"/>
    <property type="project" value="InterPro"/>
</dbReference>
<sequence length="51" mass="5812">MGGDFTGKNQDCSKGIYALAARDVFLMLKKPNYRKIELQVFATFFEIYSGK</sequence>
<reference evidence="3 4" key="1">
    <citation type="journal article" date="2018" name="Nat. Ecol. Evol.">
        <title>Shark genomes provide insights into elasmobranch evolution and the origin of vertebrates.</title>
        <authorList>
            <person name="Hara Y"/>
            <person name="Yamaguchi K"/>
            <person name="Onimaru K"/>
            <person name="Kadota M"/>
            <person name="Koyanagi M"/>
            <person name="Keeley SD"/>
            <person name="Tatsumi K"/>
            <person name="Tanaka K"/>
            <person name="Motone F"/>
            <person name="Kageyama Y"/>
            <person name="Nozu R"/>
            <person name="Adachi N"/>
            <person name="Nishimura O"/>
            <person name="Nakagawa R"/>
            <person name="Tanegashima C"/>
            <person name="Kiyatake I"/>
            <person name="Matsumoto R"/>
            <person name="Murakumo K"/>
            <person name="Nishida K"/>
            <person name="Terakita A"/>
            <person name="Kuratani S"/>
            <person name="Sato K"/>
            <person name="Hyodo S Kuraku.S."/>
        </authorList>
    </citation>
    <scope>NUCLEOTIDE SEQUENCE [LARGE SCALE GENOMIC DNA]</scope>
</reference>
<gene>
    <name evidence="3" type="ORF">chiPu_0023078</name>
</gene>
<comment type="caution">
    <text evidence="3">The sequence shown here is derived from an EMBL/GenBank/DDBJ whole genome shotgun (WGS) entry which is preliminary data.</text>
</comment>
<comment type="similarity">
    <text evidence="1">Belongs to the TRAFAC class myosin-kinesin ATPase superfamily. Kinesin family.</text>
</comment>
<dbReference type="EMBL" id="BEZZ01015171">
    <property type="protein sequence ID" value="GCC38839.1"/>
    <property type="molecule type" value="Genomic_DNA"/>
</dbReference>
<dbReference type="PROSITE" id="PS50067">
    <property type="entry name" value="KINESIN_MOTOR_2"/>
    <property type="match status" value="1"/>
</dbReference>
<dbReference type="OrthoDB" id="3176171at2759"/>
<name>A0A401T860_CHIPU</name>
<dbReference type="InterPro" id="IPR001752">
    <property type="entry name" value="Kinesin_motor_dom"/>
</dbReference>
<evidence type="ECO:0000259" key="2">
    <source>
        <dbReference type="PROSITE" id="PS50067"/>
    </source>
</evidence>
<dbReference type="GO" id="GO:0005524">
    <property type="term" value="F:ATP binding"/>
    <property type="evidence" value="ECO:0007669"/>
    <property type="project" value="InterPro"/>
</dbReference>
<evidence type="ECO:0000256" key="1">
    <source>
        <dbReference type="PROSITE-ProRule" id="PRU00283"/>
    </source>
</evidence>
<evidence type="ECO:0000313" key="4">
    <source>
        <dbReference type="Proteomes" id="UP000287033"/>
    </source>
</evidence>